<evidence type="ECO:0000256" key="12">
    <source>
        <dbReference type="PIRSR" id="PIRSR600125-3"/>
    </source>
</evidence>
<sequence length="558" mass="61616">MTMLERSWRKTWILLLILLMAAQMTLIVSPRSADAAVAPDFQASVMGPLSRITDWSAFHNQLVTLKNNGVYAITTDVWWGYVEYAGDNQFDWSYYQTYADVVRQSGLKWIPILSTHKCGGNVGDDCDIPLPSWLWSQGTADEMKFKGESGYVNDESLSPFWSGIERQYSELYASFAAHFANYSDLIPKIYLSAGPAGELRFPSYYAAAGWSYPGRGEFQVYTESAKQAFRDAMLEKYGSLQGINQAWGLQLSSLSQISPPTDRDGFYLYGGYQSVYGKDFLRWYQSVLEQHLRTIAGAAHASFDPVFHVPIGVKIAGIHWQMNNPSMPRSAEHAAGYVDYDRLIQVFKEVNVDLTFTCLEMFDSGTAPNYSLPSTLVDTVSAIANAKGVRLNGENALPTGGSHAFQQIASKLSNYGYTGFTLLRLQHVVNSNGSPAGEMANFKRYIVDLAQQGGGGEGNIVTIYYKKGYSNPYIHYRPEGGQWTSVPGVRMEEAEIPGYAKITIQVGTATWLEFCFNDGNNNWDSNNQNNYFAQPGIVTYTPGAGGAAGTVSAGAPSH</sequence>
<organism evidence="15 16">
    <name type="scientific">Xylanibacillus composti</name>
    <dbReference type="NCBI Taxonomy" id="1572762"/>
    <lineage>
        <taxon>Bacteria</taxon>
        <taxon>Bacillati</taxon>
        <taxon>Bacillota</taxon>
        <taxon>Bacilli</taxon>
        <taxon>Bacillales</taxon>
        <taxon>Paenibacillaceae</taxon>
        <taxon>Xylanibacillus</taxon>
    </lineage>
</organism>
<feature type="binding site" evidence="11">
    <location>
        <position position="76"/>
    </location>
    <ligand>
        <name>substrate</name>
    </ligand>
</feature>
<evidence type="ECO:0000256" key="5">
    <source>
        <dbReference type="ARBA" id="ARBA00022729"/>
    </source>
</evidence>
<dbReference type="InterPro" id="IPR018238">
    <property type="entry name" value="Glyco_hydro_14_CS"/>
</dbReference>
<evidence type="ECO:0000256" key="9">
    <source>
        <dbReference type="ARBA" id="ARBA00023326"/>
    </source>
</evidence>
<keyword evidence="5" id="KW-0732">Signal</keyword>
<keyword evidence="8 13" id="KW-0326">Glycosidase</keyword>
<dbReference type="GO" id="GO:0000272">
    <property type="term" value="P:polysaccharide catabolic process"/>
    <property type="evidence" value="ECO:0007669"/>
    <property type="project" value="UniProtKB-KW"/>
</dbReference>
<dbReference type="SUPFAM" id="SSF51445">
    <property type="entry name" value="(Trans)glycosidases"/>
    <property type="match status" value="1"/>
</dbReference>
<dbReference type="EC" id="3.2.1.2" evidence="3 13"/>
<evidence type="ECO:0000256" key="2">
    <source>
        <dbReference type="ARBA" id="ARBA00005652"/>
    </source>
</evidence>
<evidence type="ECO:0000256" key="4">
    <source>
        <dbReference type="ARBA" id="ARBA00022723"/>
    </source>
</evidence>
<feature type="binding site" evidence="12">
    <location>
        <position position="83"/>
    </location>
    <ligand>
        <name>Ca(2+)</name>
        <dbReference type="ChEBI" id="CHEBI:29108"/>
    </ligand>
</feature>
<dbReference type="Pfam" id="PF01373">
    <property type="entry name" value="Glyco_hydro_14"/>
    <property type="match status" value="1"/>
</dbReference>
<name>A0A8J4H7X4_9BACL</name>
<dbReference type="InterPro" id="IPR005085">
    <property type="entry name" value="CBM25"/>
</dbReference>
<dbReference type="InterPro" id="IPR017853">
    <property type="entry name" value="GH"/>
</dbReference>
<protein>
    <recommendedName>
        <fullName evidence="3 13">Beta-amylase</fullName>
        <ecNumber evidence="3 13">3.2.1.2</ecNumber>
    </recommendedName>
</protein>
<evidence type="ECO:0000256" key="11">
    <source>
        <dbReference type="PIRSR" id="PIRSR600125-2"/>
    </source>
</evidence>
<dbReference type="Proteomes" id="UP000677918">
    <property type="component" value="Unassembled WGS sequence"/>
</dbReference>
<keyword evidence="6 13" id="KW-0378">Hydrolase</keyword>
<dbReference type="PANTHER" id="PTHR31352:SF1">
    <property type="entry name" value="BETA-AMYLASE 3, CHLOROPLASTIC"/>
    <property type="match status" value="1"/>
</dbReference>
<comment type="caution">
    <text evidence="15">The sequence shown here is derived from an EMBL/GenBank/DDBJ whole genome shotgun (WGS) entry which is preliminary data.</text>
</comment>
<proteinExistence type="inferred from homology"/>
<evidence type="ECO:0000256" key="6">
    <source>
        <dbReference type="ARBA" id="ARBA00022801"/>
    </source>
</evidence>
<dbReference type="InterPro" id="IPR013783">
    <property type="entry name" value="Ig-like_fold"/>
</dbReference>
<feature type="binding site" evidence="11">
    <location>
        <position position="116"/>
    </location>
    <ligand>
        <name>substrate</name>
    </ligand>
</feature>
<keyword evidence="4 12" id="KW-0479">Metal-binding</keyword>
<reference evidence="15" key="1">
    <citation type="submission" date="2021-04" db="EMBL/GenBank/DDBJ databases">
        <title>Draft genome sequence of Xylanibacillus composti strain K13.</title>
        <authorList>
            <person name="Uke A."/>
            <person name="Chhe C."/>
            <person name="Baramee S."/>
            <person name="Kosugi A."/>
        </authorList>
    </citation>
    <scope>NUCLEOTIDE SEQUENCE</scope>
    <source>
        <strain evidence="15">K13</strain>
    </source>
</reference>
<feature type="binding site" evidence="12">
    <location>
        <position position="170"/>
    </location>
    <ligand>
        <name>Ca(2+)</name>
        <dbReference type="ChEBI" id="CHEBI:29108"/>
    </ligand>
</feature>
<dbReference type="GO" id="GO:2001070">
    <property type="term" value="F:starch binding"/>
    <property type="evidence" value="ECO:0007669"/>
    <property type="project" value="InterPro"/>
</dbReference>
<keyword evidence="12" id="KW-0106">Calcium</keyword>
<dbReference type="PROSITE" id="PS00506">
    <property type="entry name" value="BETA_AMYLASE_1"/>
    <property type="match status" value="1"/>
</dbReference>
<feature type="binding site" evidence="11">
    <location>
        <position position="314"/>
    </location>
    <ligand>
        <name>substrate</name>
    </ligand>
</feature>
<evidence type="ECO:0000256" key="7">
    <source>
        <dbReference type="ARBA" id="ARBA00023277"/>
    </source>
</evidence>
<feature type="binding site" evidence="11">
    <location>
        <position position="319"/>
    </location>
    <ligand>
        <name>substrate</name>
    </ligand>
</feature>
<dbReference type="PRINTS" id="PR00841">
    <property type="entry name" value="GLHYDLASE14A"/>
</dbReference>
<evidence type="ECO:0000256" key="8">
    <source>
        <dbReference type="ARBA" id="ARBA00023295"/>
    </source>
</evidence>
<dbReference type="GO" id="GO:0046872">
    <property type="term" value="F:metal ion binding"/>
    <property type="evidence" value="ECO:0007669"/>
    <property type="project" value="UniProtKB-KW"/>
</dbReference>
<keyword evidence="9 13" id="KW-0624">Polysaccharide degradation</keyword>
<feature type="binding site" evidence="11">
    <location>
        <position position="357"/>
    </location>
    <ligand>
        <name>substrate</name>
    </ligand>
</feature>
<comment type="catalytic activity">
    <reaction evidence="1 13">
        <text>Hydrolysis of (1-&gt;4)-alpha-D-glucosidic linkages in polysaccharides so as to remove successive maltose units from the non-reducing ends of the chains.</text>
        <dbReference type="EC" id="3.2.1.2"/>
    </reaction>
</comment>
<evidence type="ECO:0000259" key="14">
    <source>
        <dbReference type="SMART" id="SM01066"/>
    </source>
</evidence>
<keyword evidence="16" id="KW-1185">Reference proteome</keyword>
<comment type="similarity">
    <text evidence="2 13">Belongs to the glycosyl hydrolase 14 family.</text>
</comment>
<dbReference type="EMBL" id="BOVK01000052">
    <property type="protein sequence ID" value="GIQ70629.1"/>
    <property type="molecule type" value="Genomic_DNA"/>
</dbReference>
<dbReference type="GO" id="GO:0016161">
    <property type="term" value="F:beta-amylase activity"/>
    <property type="evidence" value="ECO:0007669"/>
    <property type="project" value="UniProtKB-EC"/>
</dbReference>
<feature type="active site" description="Proton acceptor" evidence="10">
    <location>
        <position position="394"/>
    </location>
</feature>
<feature type="binding site" evidence="11">
    <location>
        <position position="424"/>
    </location>
    <ligand>
        <name>substrate</name>
    </ligand>
</feature>
<evidence type="ECO:0000313" key="16">
    <source>
        <dbReference type="Proteomes" id="UP000677918"/>
    </source>
</evidence>
<evidence type="ECO:0000313" key="15">
    <source>
        <dbReference type="EMBL" id="GIQ70629.1"/>
    </source>
</evidence>
<dbReference type="InterPro" id="IPR000125">
    <property type="entry name" value="Glyco_hydro_14A_bac"/>
</dbReference>
<gene>
    <name evidence="15" type="ORF">XYCOK13_34530</name>
</gene>
<keyword evidence="7 13" id="KW-0119">Carbohydrate metabolism</keyword>
<feature type="binding site" evidence="12">
    <location>
        <position position="87"/>
    </location>
    <ligand>
        <name>Ca(2+)</name>
        <dbReference type="ChEBI" id="CHEBI:29108"/>
    </ligand>
</feature>
<dbReference type="Pfam" id="PF03423">
    <property type="entry name" value="CBM_25"/>
    <property type="match status" value="1"/>
</dbReference>
<dbReference type="InterPro" id="IPR001554">
    <property type="entry name" value="Glyco_hydro_14"/>
</dbReference>
<evidence type="ECO:0000256" key="13">
    <source>
        <dbReference type="RuleBase" id="RU000509"/>
    </source>
</evidence>
<dbReference type="SMART" id="SM01066">
    <property type="entry name" value="CBM_25"/>
    <property type="match status" value="1"/>
</dbReference>
<comment type="cofactor">
    <cofactor evidence="12">
        <name>Ca(2+)</name>
        <dbReference type="ChEBI" id="CHEBI:29108"/>
    </cofactor>
    <text evidence="12">Binds 1 Ca(2+) ion per subunit.</text>
</comment>
<feature type="binding site" evidence="11">
    <location>
        <position position="124"/>
    </location>
    <ligand>
        <name>substrate</name>
    </ligand>
</feature>
<accession>A0A8J4H7X4</accession>
<evidence type="ECO:0000256" key="10">
    <source>
        <dbReference type="PIRSR" id="PIRSR600125-1"/>
    </source>
</evidence>
<evidence type="ECO:0000256" key="3">
    <source>
        <dbReference type="ARBA" id="ARBA00012594"/>
    </source>
</evidence>
<dbReference type="PRINTS" id="PR00750">
    <property type="entry name" value="BETAAMYLASE"/>
</dbReference>
<dbReference type="AlphaFoldDB" id="A0A8J4H7X4"/>
<dbReference type="PANTHER" id="PTHR31352">
    <property type="entry name" value="BETA-AMYLASE 1, CHLOROPLASTIC"/>
    <property type="match status" value="1"/>
</dbReference>
<dbReference type="Gene3D" id="2.60.40.10">
    <property type="entry name" value="Immunoglobulins"/>
    <property type="match status" value="1"/>
</dbReference>
<evidence type="ECO:0000256" key="1">
    <source>
        <dbReference type="ARBA" id="ARBA00000546"/>
    </source>
</evidence>
<feature type="active site" description="Proton donor" evidence="10">
    <location>
        <position position="198"/>
    </location>
</feature>
<feature type="domain" description="Carbohydrate binding module family 25" evidence="14">
    <location>
        <begin position="458"/>
        <end position="536"/>
    </location>
</feature>
<feature type="binding site" evidence="11">
    <location>
        <begin position="395"/>
        <end position="396"/>
    </location>
    <ligand>
        <name>substrate</name>
    </ligand>
</feature>
<dbReference type="Gene3D" id="3.20.20.80">
    <property type="entry name" value="Glycosidases"/>
    <property type="match status" value="1"/>
</dbReference>